<dbReference type="InterPro" id="IPR036537">
    <property type="entry name" value="Adaptor_Cbl_N_dom_sf"/>
</dbReference>
<dbReference type="Gene3D" id="1.20.930.20">
    <property type="entry name" value="Adaptor protein Cbl, N-terminal domain"/>
    <property type="match status" value="1"/>
</dbReference>
<reference evidence="3" key="1">
    <citation type="journal article" date="2022" name="New Phytol.">
        <title>Evolutionary transition to the ectomycorrhizal habit in the genomes of a hyperdiverse lineage of mushroom-forming fungi.</title>
        <authorList>
            <person name="Looney B."/>
            <person name="Miyauchi S."/>
            <person name="Morin E."/>
            <person name="Drula E."/>
            <person name="Courty P.E."/>
            <person name="Kohler A."/>
            <person name="Kuo A."/>
            <person name="LaButti K."/>
            <person name="Pangilinan J."/>
            <person name="Lipzen A."/>
            <person name="Riley R."/>
            <person name="Andreopoulos W."/>
            <person name="He G."/>
            <person name="Johnson J."/>
            <person name="Nolan M."/>
            <person name="Tritt A."/>
            <person name="Barry K.W."/>
            <person name="Grigoriev I.V."/>
            <person name="Nagy L.G."/>
            <person name="Hibbett D."/>
            <person name="Henrissat B."/>
            <person name="Matheny P.B."/>
            <person name="Labbe J."/>
            <person name="Martin F.M."/>
        </authorList>
    </citation>
    <scope>NUCLEOTIDE SEQUENCE</scope>
    <source>
        <strain evidence="3">BPL690</strain>
    </source>
</reference>
<organism evidence="3 4">
    <name type="scientific">Multifurca ochricompacta</name>
    <dbReference type="NCBI Taxonomy" id="376703"/>
    <lineage>
        <taxon>Eukaryota</taxon>
        <taxon>Fungi</taxon>
        <taxon>Dikarya</taxon>
        <taxon>Basidiomycota</taxon>
        <taxon>Agaricomycotina</taxon>
        <taxon>Agaricomycetes</taxon>
        <taxon>Russulales</taxon>
        <taxon>Russulaceae</taxon>
        <taxon>Multifurca</taxon>
    </lineage>
</organism>
<evidence type="ECO:0000313" key="3">
    <source>
        <dbReference type="EMBL" id="KAI0307157.1"/>
    </source>
</evidence>
<dbReference type="InterPro" id="IPR059179">
    <property type="entry name" value="MLKL-like_MCAfunc"/>
</dbReference>
<feature type="chain" id="PRO_5041995141" description="Mixed lineage kinase domain-containing protein" evidence="1">
    <location>
        <begin position="17"/>
        <end position="210"/>
    </location>
</feature>
<comment type="caution">
    <text evidence="3">The sequence shown here is derived from an EMBL/GenBank/DDBJ whole genome shotgun (WGS) entry which is preliminary data.</text>
</comment>
<feature type="domain" description="Mixed lineage kinase" evidence="2">
    <location>
        <begin position="39"/>
        <end position="139"/>
    </location>
</feature>
<keyword evidence="1" id="KW-0732">Signal</keyword>
<evidence type="ECO:0000313" key="4">
    <source>
        <dbReference type="Proteomes" id="UP001203297"/>
    </source>
</evidence>
<dbReference type="GO" id="GO:0007166">
    <property type="term" value="P:cell surface receptor signaling pathway"/>
    <property type="evidence" value="ECO:0007669"/>
    <property type="project" value="InterPro"/>
</dbReference>
<accession>A0AAD4MB66</accession>
<name>A0AAD4MB66_9AGAM</name>
<dbReference type="EMBL" id="WTXG01000002">
    <property type="protein sequence ID" value="KAI0307157.1"/>
    <property type="molecule type" value="Genomic_DNA"/>
</dbReference>
<proteinExistence type="predicted"/>
<dbReference type="InterPro" id="IPR054000">
    <property type="entry name" value="MLKL_N"/>
</dbReference>
<gene>
    <name evidence="3" type="ORF">B0F90DRAFT_529354</name>
</gene>
<feature type="signal peptide" evidence="1">
    <location>
        <begin position="1"/>
        <end position="16"/>
    </location>
</feature>
<dbReference type="AlphaFoldDB" id="A0AAD4MB66"/>
<dbReference type="Pfam" id="PF22215">
    <property type="entry name" value="MLKL_N"/>
    <property type="match status" value="1"/>
</dbReference>
<evidence type="ECO:0000256" key="1">
    <source>
        <dbReference type="SAM" id="SignalP"/>
    </source>
</evidence>
<dbReference type="CDD" id="cd21037">
    <property type="entry name" value="MLKL_NTD"/>
    <property type="match status" value="1"/>
</dbReference>
<dbReference type="Proteomes" id="UP001203297">
    <property type="component" value="Unassembled WGS sequence"/>
</dbReference>
<sequence length="210" mass="23788">MFQSFVLVELVVVLQGSVVHRPYPLTMSSIGLGAAFAAVQLVYQAYSKVKSSKARCARLVERCQLVVERLERIAMTKDGDAVIRERIHELERAFGYTAQIIIQVGQQGIIASLLRSETNALQIESCNEALTELISLFNLEETVDIRRWQTELEIARVRDHQELLSMGQRIESGNAAINRELAQQGATLTEVLRVLHVCWGRRLFRIRALR</sequence>
<protein>
    <recommendedName>
        <fullName evidence="2">Mixed lineage kinase domain-containing protein</fullName>
    </recommendedName>
</protein>
<keyword evidence="4" id="KW-1185">Reference proteome</keyword>
<evidence type="ECO:0000259" key="2">
    <source>
        <dbReference type="Pfam" id="PF22215"/>
    </source>
</evidence>